<evidence type="ECO:0000256" key="8">
    <source>
        <dbReference type="ARBA" id="ARBA00022967"/>
    </source>
</evidence>
<keyword evidence="3 11" id="KW-0813">Transport</keyword>
<dbReference type="InterPro" id="IPR027417">
    <property type="entry name" value="P-loop_NTPase"/>
</dbReference>
<dbReference type="GO" id="GO:0005886">
    <property type="term" value="C:plasma membrane"/>
    <property type="evidence" value="ECO:0007669"/>
    <property type="project" value="UniProtKB-SubCell"/>
</dbReference>
<keyword evidence="5 11" id="KW-0547">Nucleotide-binding</keyword>
<evidence type="ECO:0000256" key="9">
    <source>
        <dbReference type="ARBA" id="ARBA00023010"/>
    </source>
</evidence>
<dbReference type="EMBL" id="VLLL01000005">
    <property type="protein sequence ID" value="TWJ16060.1"/>
    <property type="molecule type" value="Genomic_DNA"/>
</dbReference>
<evidence type="ECO:0000256" key="4">
    <source>
        <dbReference type="ARBA" id="ARBA00022475"/>
    </source>
</evidence>
<dbReference type="Pfam" id="PF21090">
    <property type="entry name" value="P-loop_SecA"/>
    <property type="match status" value="2"/>
</dbReference>
<comment type="catalytic activity">
    <reaction evidence="11">
        <text>ATP + H2O + cellular proteinSide 1 = ADP + phosphate + cellular proteinSide 2.</text>
        <dbReference type="EC" id="7.4.2.8"/>
    </reaction>
</comment>
<evidence type="ECO:0000256" key="7">
    <source>
        <dbReference type="ARBA" id="ARBA00022927"/>
    </source>
</evidence>
<dbReference type="Pfam" id="PF01043">
    <property type="entry name" value="SecA_PP_bind"/>
    <property type="match status" value="1"/>
</dbReference>
<evidence type="ECO:0000256" key="11">
    <source>
        <dbReference type="HAMAP-Rule" id="MF_01382"/>
    </source>
</evidence>
<dbReference type="SUPFAM" id="SSF52540">
    <property type="entry name" value="P-loop containing nucleoside triphosphate hydrolases"/>
    <property type="match status" value="2"/>
</dbReference>
<dbReference type="SUPFAM" id="SSF81886">
    <property type="entry name" value="Helical scaffold and wing domains of SecA"/>
    <property type="match status" value="1"/>
</dbReference>
<gene>
    <name evidence="11" type="primary">secA</name>
    <name evidence="15" type="ORF">LX16_1782</name>
</gene>
<dbReference type="InterPro" id="IPR026389">
    <property type="entry name" value="SecA_Actinobact-type"/>
</dbReference>
<dbReference type="GO" id="GO:0043952">
    <property type="term" value="P:protein transport by the Sec complex"/>
    <property type="evidence" value="ECO:0007669"/>
    <property type="project" value="TreeGrafter"/>
</dbReference>
<dbReference type="Gene3D" id="3.90.1440.10">
    <property type="entry name" value="SecA, preprotein cross-linking domain"/>
    <property type="match status" value="1"/>
</dbReference>
<dbReference type="GO" id="GO:0008564">
    <property type="term" value="F:protein-exporting ATPase activity"/>
    <property type="evidence" value="ECO:0007669"/>
    <property type="project" value="UniProtKB-EC"/>
</dbReference>
<feature type="region of interest" description="Disordered" evidence="12">
    <location>
        <begin position="517"/>
        <end position="539"/>
    </location>
</feature>
<keyword evidence="9 11" id="KW-0811">Translocation</keyword>
<proteinExistence type="inferred from homology"/>
<dbReference type="NCBIfam" id="TIGR04221">
    <property type="entry name" value="SecA2_Mycobac"/>
    <property type="match status" value="1"/>
</dbReference>
<dbReference type="GO" id="GO:0065002">
    <property type="term" value="P:intracellular protein transmembrane transport"/>
    <property type="evidence" value="ECO:0007669"/>
    <property type="project" value="UniProtKB-UniRule"/>
</dbReference>
<dbReference type="InterPro" id="IPR011116">
    <property type="entry name" value="SecA_Wing/Scaffold"/>
</dbReference>
<evidence type="ECO:0000256" key="10">
    <source>
        <dbReference type="ARBA" id="ARBA00023136"/>
    </source>
</evidence>
<dbReference type="CDD" id="cd17928">
    <property type="entry name" value="DEXDc_SecA"/>
    <property type="match status" value="1"/>
</dbReference>
<dbReference type="InterPro" id="IPR014018">
    <property type="entry name" value="SecA_motor_DEAD"/>
</dbReference>
<dbReference type="FunFam" id="3.40.50.300:FF:000429">
    <property type="entry name" value="Preprotein translocase subunit SecA"/>
    <property type="match status" value="1"/>
</dbReference>
<dbReference type="Gene3D" id="3.40.50.300">
    <property type="entry name" value="P-loop containing nucleotide triphosphate hydrolases"/>
    <property type="match status" value="3"/>
</dbReference>
<dbReference type="SMART" id="SM00487">
    <property type="entry name" value="DEXDc"/>
    <property type="match status" value="1"/>
</dbReference>
<dbReference type="GO" id="GO:0006605">
    <property type="term" value="P:protein targeting"/>
    <property type="evidence" value="ECO:0007669"/>
    <property type="project" value="UniProtKB-UniRule"/>
</dbReference>
<dbReference type="GO" id="GO:0005524">
    <property type="term" value="F:ATP binding"/>
    <property type="evidence" value="ECO:0007669"/>
    <property type="project" value="UniProtKB-UniRule"/>
</dbReference>
<feature type="binding site" evidence="11">
    <location>
        <begin position="102"/>
        <end position="106"/>
    </location>
    <ligand>
        <name>ATP</name>
        <dbReference type="ChEBI" id="CHEBI:30616"/>
    </ligand>
</feature>
<keyword evidence="8 11" id="KW-1278">Translocase</keyword>
<keyword evidence="6 11" id="KW-0067">ATP-binding</keyword>
<comment type="function">
    <text evidence="11">Part of the Sec protein translocase complex. Interacts with the SecYEG preprotein conducting channel. Has a central role in coupling the hydrolysis of ATP to the transfer of proteins into and across the cell membrane, serving as an ATP-driven molecular motor driving the stepwise translocation of polypeptide chains across the membrane.</text>
</comment>
<dbReference type="Proteomes" id="UP000321617">
    <property type="component" value="Unassembled WGS sequence"/>
</dbReference>
<evidence type="ECO:0000256" key="2">
    <source>
        <dbReference type="ARBA" id="ARBA00007650"/>
    </source>
</evidence>
<feature type="binding site" evidence="11">
    <location>
        <position position="84"/>
    </location>
    <ligand>
        <name>ATP</name>
        <dbReference type="ChEBI" id="CHEBI:30616"/>
    </ligand>
</feature>
<evidence type="ECO:0000313" key="15">
    <source>
        <dbReference type="EMBL" id="TWJ16060.1"/>
    </source>
</evidence>
<reference evidence="15 16" key="1">
    <citation type="journal article" date="2013" name="Stand. Genomic Sci.">
        <title>Genomic Encyclopedia of Type Strains, Phase I: The one thousand microbial genomes (KMG-I) project.</title>
        <authorList>
            <person name="Kyrpides N.C."/>
            <person name="Woyke T."/>
            <person name="Eisen J.A."/>
            <person name="Garrity G."/>
            <person name="Lilburn T.G."/>
            <person name="Beck B.J."/>
            <person name="Whitman W.B."/>
            <person name="Hugenholtz P."/>
            <person name="Klenk H.P."/>
        </authorList>
    </citation>
    <scope>NUCLEOTIDE SEQUENCE [LARGE SCALE GENOMIC DNA]</scope>
    <source>
        <strain evidence="15 16">DSM 45044</strain>
    </source>
</reference>
<feature type="domain" description="Helicase ATP-binding" evidence="13">
    <location>
        <begin position="86"/>
        <end position="244"/>
    </location>
</feature>
<dbReference type="InterPro" id="IPR011115">
    <property type="entry name" value="SecA_DEAD"/>
</dbReference>
<evidence type="ECO:0000256" key="5">
    <source>
        <dbReference type="ARBA" id="ARBA00022741"/>
    </source>
</evidence>
<evidence type="ECO:0000259" key="13">
    <source>
        <dbReference type="PROSITE" id="PS51192"/>
    </source>
</evidence>
<dbReference type="SUPFAM" id="SSF81767">
    <property type="entry name" value="Pre-protein crosslinking domain of SecA"/>
    <property type="match status" value="1"/>
</dbReference>
<name>A0A562VDV3_9ACTN</name>
<dbReference type="SMART" id="SM00957">
    <property type="entry name" value="SecA_DEAD"/>
    <property type="match status" value="1"/>
</dbReference>
<dbReference type="PROSITE" id="PS51196">
    <property type="entry name" value="SECA_MOTOR_DEAD"/>
    <property type="match status" value="1"/>
</dbReference>
<dbReference type="GO" id="GO:0005829">
    <property type="term" value="C:cytosol"/>
    <property type="evidence" value="ECO:0007669"/>
    <property type="project" value="TreeGrafter"/>
</dbReference>
<dbReference type="PANTHER" id="PTHR30612">
    <property type="entry name" value="SECA INNER MEMBRANE COMPONENT OF SEC PROTEIN SECRETION SYSTEM"/>
    <property type="match status" value="1"/>
</dbReference>
<evidence type="ECO:0000313" key="16">
    <source>
        <dbReference type="Proteomes" id="UP000321617"/>
    </source>
</evidence>
<comment type="caution">
    <text evidence="15">The sequence shown here is derived from an EMBL/GenBank/DDBJ whole genome shotgun (WGS) entry which is preliminary data.</text>
</comment>
<evidence type="ECO:0000256" key="3">
    <source>
        <dbReference type="ARBA" id="ARBA00022448"/>
    </source>
</evidence>
<organism evidence="15 16">
    <name type="scientific">Stackebrandtia albiflava</name>
    <dbReference type="NCBI Taxonomy" id="406432"/>
    <lineage>
        <taxon>Bacteria</taxon>
        <taxon>Bacillati</taxon>
        <taxon>Actinomycetota</taxon>
        <taxon>Actinomycetes</taxon>
        <taxon>Glycomycetales</taxon>
        <taxon>Glycomycetaceae</taxon>
        <taxon>Stackebrandtia</taxon>
    </lineage>
</organism>
<dbReference type="InterPro" id="IPR014001">
    <property type="entry name" value="Helicase_ATP-bd"/>
</dbReference>
<comment type="subcellular location">
    <subcellularLocation>
        <location evidence="11">Cell membrane</location>
        <topology evidence="11">Peripheral membrane protein</topology>
        <orientation evidence="11">Cytoplasmic side</orientation>
    </subcellularLocation>
    <subcellularLocation>
        <location evidence="11">Cytoplasm</location>
    </subcellularLocation>
    <subcellularLocation>
        <location evidence="1">Membrane</location>
        <topology evidence="1">Peripheral membrane protein</topology>
    </subcellularLocation>
    <text evidence="11">Distribution is 50-50.</text>
</comment>
<keyword evidence="16" id="KW-1185">Reference proteome</keyword>
<dbReference type="InterPro" id="IPR036670">
    <property type="entry name" value="SecA_X-link_sf"/>
</dbReference>
<evidence type="ECO:0000259" key="14">
    <source>
        <dbReference type="PROSITE" id="PS51196"/>
    </source>
</evidence>
<protein>
    <recommendedName>
        <fullName evidence="11">Protein translocase subunit SecA</fullName>
        <ecNumber evidence="11">7.4.2.8</ecNumber>
    </recommendedName>
</protein>
<evidence type="ECO:0000256" key="6">
    <source>
        <dbReference type="ARBA" id="ARBA00022840"/>
    </source>
</evidence>
<dbReference type="PROSITE" id="PS51192">
    <property type="entry name" value="HELICASE_ATP_BIND_1"/>
    <property type="match status" value="1"/>
</dbReference>
<keyword evidence="7 11" id="KW-0653">Protein transport</keyword>
<dbReference type="GO" id="GO:0017038">
    <property type="term" value="P:protein import"/>
    <property type="evidence" value="ECO:0007669"/>
    <property type="project" value="InterPro"/>
</dbReference>
<comment type="similarity">
    <text evidence="2 11">Belongs to the SecA family.</text>
</comment>
<dbReference type="PRINTS" id="PR00906">
    <property type="entry name" value="SECA"/>
</dbReference>
<dbReference type="GO" id="GO:0031522">
    <property type="term" value="C:cell envelope Sec protein transport complex"/>
    <property type="evidence" value="ECO:0007669"/>
    <property type="project" value="TreeGrafter"/>
</dbReference>
<keyword evidence="4 11" id="KW-1003">Cell membrane</keyword>
<sequence>MTKNNRLGRWLSNGGIRTGRYSRVIQRAGREAERFREMTDAELTRAAESLLGDPRRERDRLVDFVALGREAAERAVGLRPFDVQLTGALWMMAGTVVEMDTGEGKTLAGALAASGFALRGRSVHVVSVNDYLARRDAEWMGPLYELLGVSVGWIGAESTPDERREAYSRRVVYGSVSEFGFDVLRDNLCTDPDELVTGDVDVALVDEADSVLVDEARVPLILAGSVETGTALERVTEVVSRLRPGRHYRVDEAGRDVHLTRAGERAVEKAYGGIDLYDADQNGAVLTEVNLALHARALLRRDVDYIVRDGRVELVDASRGRVAKLQRWPDGLQAAVEAKEAVAATDSGEVLDTVSVQGLIQRYPMLCGMTGTAMPAEEQFRRFYNLSVVPLPPNRPCVRDDEPDRFYQTAEDRDEAVVAHIVERHETGQPILIGTLDVAESQRLADRLTEAGVGCVVLNAKNDADEAKVIASAGRLGAVTVSTQIAGRGTDIRLGGPDGTEHDEVVALGGLHVVGTGHHSSKRVDDQLRGRAGRQGDPGSSVFFASLEDDLITRHVPGLSGPGDLDGRITSPRVAVRAAHAQRIAEGLNLDQHSLTWQYHRLLEHQRTLVVEERDRLLHTDAAVDRFREAAPDGFEELSAQVSETELARAARLVWLHQIDRHWVDHLAVLADLRETIHLRVLGRQRPVDEFHREAIRAFQPLISRAEAAAVETMESVTVRDDRIDVAAAGVARPSATWTYLVTDNPFGTALERDMRGMRSRFGGGNADDADD</sequence>
<feature type="binding site" evidence="11">
    <location>
        <position position="491"/>
    </location>
    <ligand>
        <name>ATP</name>
        <dbReference type="ChEBI" id="CHEBI:30616"/>
    </ligand>
</feature>
<dbReference type="AlphaFoldDB" id="A0A562VDV3"/>
<feature type="domain" description="SecA family profile" evidence="14">
    <location>
        <begin position="3"/>
        <end position="581"/>
    </location>
</feature>
<comment type="subunit">
    <text evidence="11">Monomer and homodimer. Part of the essential Sec protein translocation apparatus which comprises SecA, SecYEG and auxiliary proteins SecDF. Other proteins may also be involved.</text>
</comment>
<dbReference type="EC" id="7.4.2.8" evidence="11"/>
<dbReference type="CDD" id="cd18803">
    <property type="entry name" value="SF2_C_secA"/>
    <property type="match status" value="1"/>
</dbReference>
<dbReference type="PANTHER" id="PTHR30612:SF0">
    <property type="entry name" value="CHLOROPLAST PROTEIN-TRANSPORTING ATPASE"/>
    <property type="match status" value="1"/>
</dbReference>
<dbReference type="InterPro" id="IPR011130">
    <property type="entry name" value="SecA_preprotein_X-link_dom"/>
</dbReference>
<dbReference type="InterPro" id="IPR036266">
    <property type="entry name" value="SecA_Wing/Scaffold_sf"/>
</dbReference>
<accession>A0A562VDV3</accession>
<dbReference type="Gene3D" id="1.10.3060.10">
    <property type="entry name" value="Helical scaffold and wing domains of SecA"/>
    <property type="match status" value="1"/>
</dbReference>
<dbReference type="Pfam" id="PF07516">
    <property type="entry name" value="SecA_SW"/>
    <property type="match status" value="1"/>
</dbReference>
<dbReference type="InterPro" id="IPR000185">
    <property type="entry name" value="SecA"/>
</dbReference>
<keyword evidence="10 11" id="KW-0472">Membrane</keyword>
<dbReference type="Pfam" id="PF07517">
    <property type="entry name" value="SecA_DEAD"/>
    <property type="match status" value="1"/>
</dbReference>
<dbReference type="HAMAP" id="MF_01382">
    <property type="entry name" value="SecA"/>
    <property type="match status" value="1"/>
</dbReference>
<evidence type="ECO:0000256" key="1">
    <source>
        <dbReference type="ARBA" id="ARBA00004170"/>
    </source>
</evidence>
<dbReference type="SMART" id="SM00958">
    <property type="entry name" value="SecA_PP_bind"/>
    <property type="match status" value="1"/>
</dbReference>
<evidence type="ECO:0000256" key="12">
    <source>
        <dbReference type="SAM" id="MobiDB-lite"/>
    </source>
</evidence>
<keyword evidence="11" id="KW-0963">Cytoplasm</keyword>
<dbReference type="InterPro" id="IPR044722">
    <property type="entry name" value="SecA_SF2_C"/>
</dbReference>